<dbReference type="Pfam" id="PF00072">
    <property type="entry name" value="Response_reg"/>
    <property type="match status" value="1"/>
</dbReference>
<feature type="modified residue" description="4-aspartylphosphate" evidence="4">
    <location>
        <position position="708"/>
    </location>
</feature>
<dbReference type="InterPro" id="IPR036097">
    <property type="entry name" value="HisK_dim/P_sf"/>
</dbReference>
<reference evidence="9 10" key="1">
    <citation type="submission" date="2021-05" db="EMBL/GenBank/DDBJ databases">
        <title>The draft genome of Geobacter pelophilus DSM 12255.</title>
        <authorList>
            <person name="Xu Z."/>
            <person name="Masuda Y."/>
            <person name="Itoh H."/>
            <person name="Senoo K."/>
        </authorList>
    </citation>
    <scope>NUCLEOTIDE SEQUENCE [LARGE SCALE GENOMIC DNA]</scope>
    <source>
        <strain evidence="9 10">DSM 12255</strain>
    </source>
</reference>
<dbReference type="InterPro" id="IPR054327">
    <property type="entry name" value="His-kinase-like_sensor"/>
</dbReference>
<dbReference type="CDD" id="cd00082">
    <property type="entry name" value="HisKA"/>
    <property type="match status" value="1"/>
</dbReference>
<proteinExistence type="predicted"/>
<feature type="coiled-coil region" evidence="5">
    <location>
        <begin position="355"/>
        <end position="406"/>
    </location>
</feature>
<feature type="domain" description="Histidine kinase" evidence="7">
    <location>
        <begin position="412"/>
        <end position="637"/>
    </location>
</feature>
<organism evidence="9 10">
    <name type="scientific">Geoanaerobacter pelophilus</name>
    <dbReference type="NCBI Taxonomy" id="60036"/>
    <lineage>
        <taxon>Bacteria</taxon>
        <taxon>Pseudomonadati</taxon>
        <taxon>Thermodesulfobacteriota</taxon>
        <taxon>Desulfuromonadia</taxon>
        <taxon>Geobacterales</taxon>
        <taxon>Geobacteraceae</taxon>
        <taxon>Geoanaerobacter</taxon>
    </lineage>
</organism>
<dbReference type="Gene3D" id="3.40.50.2300">
    <property type="match status" value="1"/>
</dbReference>
<keyword evidence="6" id="KW-1133">Transmembrane helix</keyword>
<dbReference type="GO" id="GO:0000155">
    <property type="term" value="F:phosphorelay sensor kinase activity"/>
    <property type="evidence" value="ECO:0007669"/>
    <property type="project" value="InterPro"/>
</dbReference>
<keyword evidence="10" id="KW-1185">Reference proteome</keyword>
<dbReference type="InterPro" id="IPR036890">
    <property type="entry name" value="HATPase_C_sf"/>
</dbReference>
<feature type="domain" description="Response regulatory" evidence="8">
    <location>
        <begin position="658"/>
        <end position="773"/>
    </location>
</feature>
<keyword evidence="5" id="KW-0175">Coiled coil</keyword>
<dbReference type="Gene3D" id="1.10.287.130">
    <property type="match status" value="1"/>
</dbReference>
<dbReference type="PRINTS" id="PR00344">
    <property type="entry name" value="BCTRLSENSOR"/>
</dbReference>
<accession>A0AAW4KYH3</accession>
<keyword evidence="6" id="KW-0472">Membrane</keyword>
<dbReference type="SMART" id="SM00448">
    <property type="entry name" value="REC"/>
    <property type="match status" value="1"/>
</dbReference>
<dbReference type="Gene3D" id="3.30.450.20">
    <property type="entry name" value="PAS domain"/>
    <property type="match status" value="2"/>
</dbReference>
<dbReference type="InterPro" id="IPR003661">
    <property type="entry name" value="HisK_dim/P_dom"/>
</dbReference>
<dbReference type="Pfam" id="PF02518">
    <property type="entry name" value="HATPase_c"/>
    <property type="match status" value="1"/>
</dbReference>
<name>A0AAW4KYH3_9BACT</name>
<gene>
    <name evidence="9" type="ORF">KI809_04785</name>
</gene>
<sequence>MPNNPHFVFRIIVGVVLMNLLVFGLSGYSLYASRVHYDEQARIETDNLARALEYSISGILDKIDLALLEGKTEAERQLARGGIDRGSFDNHIAATLTRVPEMGEILMATANGDVIAYGLKPGVRNTANVADRDYFIALRDKPDAGLFISKPLLGRISKKWHINLARRVNNPDGSFAGVIHGNLQINQIKKQFSSYDLGKNGMITLRSNDLSIVARQPETEKSTPGNLSITNQFNRMISEGKTSGSYKVTSRVDGIHRVISFRKVTNYPLYVNCGFATKDYLNAWYLEFYKQLALVLLFVFVTLASTRYVITSWKEKQGAIDELTAIRDELEHRVAERTFELQSINDDLLKQRALLQEEIATRRAAEEELAAKNRQLEHEITTRKQAEHERNKLENKMQQTQKLESLGVLAGGIAHDFNNILTSIVGNTDLAMAHLSPESPVREKLVSIEKAATRAADLAQQMLAYSGKGKFVVESIDLNRLVEEMGHMLEVSISKKAVLRYNLARSLPAVKADATQVRQIVMNLVINASEAIGDRSGVIAISTGSLECTESYLKDVWLADPLPEGQYVFIEVADTGCGMDKETLARIFDPFFTTKFTGRGLGMAAVLGIIRGHHGAIKVYSEPGKGSNFKILLQASEQPAELCGQDPAINDTWKGSGTVLLVDDEETVRDIGSEMLQELGFKVVTATDGQEALDIYASRPDIVLVLLDLTMPHMDGEQCFRELRLLNPNVRVVISSGYSELEVTQKFAGKGLAGFVQKPYRLAALREKLMATTISA</sequence>
<evidence type="ECO:0000259" key="8">
    <source>
        <dbReference type="PROSITE" id="PS50110"/>
    </source>
</evidence>
<dbReference type="SUPFAM" id="SSF55874">
    <property type="entry name" value="ATPase domain of HSP90 chaperone/DNA topoisomerase II/histidine kinase"/>
    <property type="match status" value="1"/>
</dbReference>
<evidence type="ECO:0000313" key="10">
    <source>
        <dbReference type="Proteomes" id="UP000811899"/>
    </source>
</evidence>
<dbReference type="EMBL" id="JAHCVJ010000001">
    <property type="protein sequence ID" value="MBT0663613.1"/>
    <property type="molecule type" value="Genomic_DNA"/>
</dbReference>
<dbReference type="CDD" id="cd00156">
    <property type="entry name" value="REC"/>
    <property type="match status" value="1"/>
</dbReference>
<evidence type="ECO:0000313" key="9">
    <source>
        <dbReference type="EMBL" id="MBT0663613.1"/>
    </source>
</evidence>
<evidence type="ECO:0000256" key="1">
    <source>
        <dbReference type="ARBA" id="ARBA00000085"/>
    </source>
</evidence>
<evidence type="ECO:0000256" key="6">
    <source>
        <dbReference type="SAM" id="Phobius"/>
    </source>
</evidence>
<dbReference type="PROSITE" id="PS50110">
    <property type="entry name" value="RESPONSE_REGULATORY"/>
    <property type="match status" value="1"/>
</dbReference>
<comment type="catalytic activity">
    <reaction evidence="1">
        <text>ATP + protein L-histidine = ADP + protein N-phospho-L-histidine.</text>
        <dbReference type="EC" id="2.7.13.3"/>
    </reaction>
</comment>
<dbReference type="AlphaFoldDB" id="A0AAW4KYH3"/>
<evidence type="ECO:0000256" key="5">
    <source>
        <dbReference type="SAM" id="Coils"/>
    </source>
</evidence>
<dbReference type="InterPro" id="IPR011006">
    <property type="entry name" value="CheY-like_superfamily"/>
</dbReference>
<evidence type="ECO:0000259" key="7">
    <source>
        <dbReference type="PROSITE" id="PS50109"/>
    </source>
</evidence>
<dbReference type="CDD" id="cd12914">
    <property type="entry name" value="PDC1_DGC_like"/>
    <property type="match status" value="1"/>
</dbReference>
<dbReference type="PROSITE" id="PS50109">
    <property type="entry name" value="HIS_KIN"/>
    <property type="match status" value="1"/>
</dbReference>
<dbReference type="PANTHER" id="PTHR43065">
    <property type="entry name" value="SENSOR HISTIDINE KINASE"/>
    <property type="match status" value="1"/>
</dbReference>
<dbReference type="InterPro" id="IPR004358">
    <property type="entry name" value="Sig_transdc_His_kin-like_C"/>
</dbReference>
<dbReference type="SUPFAM" id="SSF47384">
    <property type="entry name" value="Homodimeric domain of signal transducing histidine kinase"/>
    <property type="match status" value="1"/>
</dbReference>
<dbReference type="InterPro" id="IPR003594">
    <property type="entry name" value="HATPase_dom"/>
</dbReference>
<comment type="caution">
    <text evidence="9">The sequence shown here is derived from an EMBL/GenBank/DDBJ whole genome shotgun (WGS) entry which is preliminary data.</text>
</comment>
<dbReference type="SMART" id="SM00387">
    <property type="entry name" value="HATPase_c"/>
    <property type="match status" value="1"/>
</dbReference>
<protein>
    <recommendedName>
        <fullName evidence="2">histidine kinase</fullName>
        <ecNumber evidence="2">2.7.13.3</ecNumber>
    </recommendedName>
</protein>
<dbReference type="InterPro" id="IPR005467">
    <property type="entry name" value="His_kinase_dom"/>
</dbReference>
<dbReference type="Pfam" id="PF22588">
    <property type="entry name" value="dCache_1_like"/>
    <property type="match status" value="1"/>
</dbReference>
<evidence type="ECO:0000256" key="4">
    <source>
        <dbReference type="PROSITE-ProRule" id="PRU00169"/>
    </source>
</evidence>
<dbReference type="Proteomes" id="UP000811899">
    <property type="component" value="Unassembled WGS sequence"/>
</dbReference>
<dbReference type="Gene3D" id="3.30.565.10">
    <property type="entry name" value="Histidine kinase-like ATPase, C-terminal domain"/>
    <property type="match status" value="1"/>
</dbReference>
<feature type="transmembrane region" description="Helical" evidence="6">
    <location>
        <begin position="7"/>
        <end position="31"/>
    </location>
</feature>
<dbReference type="SUPFAM" id="SSF52172">
    <property type="entry name" value="CheY-like"/>
    <property type="match status" value="1"/>
</dbReference>
<feature type="transmembrane region" description="Helical" evidence="6">
    <location>
        <begin position="292"/>
        <end position="310"/>
    </location>
</feature>
<dbReference type="EC" id="2.7.13.3" evidence="2"/>
<evidence type="ECO:0000256" key="2">
    <source>
        <dbReference type="ARBA" id="ARBA00012438"/>
    </source>
</evidence>
<keyword evidence="3 4" id="KW-0597">Phosphoprotein</keyword>
<dbReference type="PANTHER" id="PTHR43065:SF42">
    <property type="entry name" value="TWO-COMPONENT SENSOR PPRA"/>
    <property type="match status" value="1"/>
</dbReference>
<dbReference type="InterPro" id="IPR001789">
    <property type="entry name" value="Sig_transdc_resp-reg_receiver"/>
</dbReference>
<dbReference type="RefSeq" id="WP_214170335.1">
    <property type="nucleotide sequence ID" value="NZ_JAHCVJ010000001.1"/>
</dbReference>
<dbReference type="SMART" id="SM00388">
    <property type="entry name" value="HisKA"/>
    <property type="match status" value="1"/>
</dbReference>
<keyword evidence="6" id="KW-0812">Transmembrane</keyword>
<evidence type="ECO:0000256" key="3">
    <source>
        <dbReference type="ARBA" id="ARBA00022553"/>
    </source>
</evidence>
<dbReference type="CDD" id="cd12915">
    <property type="entry name" value="PDC2_DGC_like"/>
    <property type="match status" value="1"/>
</dbReference>